<sequence>MISTVAARFATLLAVFLTSTPYGEVGADPSKTQLQKITSPCSEVRFLKAIRANIQQLLDASYQQLQDLIDDLALLKLEAASHKPTMQAAQYLALEALALTKLEALKADFKARRNAWQDAIQVIDTRTAHLTLLAVTDLLTPRTPTGTATPALETTYLTAGSAGACTVTIPPSTPKPETYPDAGDEAILESVAQYLATYKILTLVHDDQLKRPELKIKAIAQGNVNGNPNGGTNAHICGTFVSPSSVTSAVGVHTVIPTKPQQKTNSAVKFTASQSSEECETIDDDDKNLLQTTAKLAAAICRGAKQQTPETKKVTAQTLESLAADPDMQEIVIAPQQTNIHQTKK</sequence>
<evidence type="ECO:0000256" key="1">
    <source>
        <dbReference type="SAM" id="SignalP"/>
    </source>
</evidence>
<dbReference type="AlphaFoldDB" id="A0A1J0RBW9"/>
<protein>
    <submittedName>
        <fullName evidence="2">Variant surface glycoprotein 1125.5236</fullName>
    </submittedName>
</protein>
<proteinExistence type="predicted"/>
<name>A0A1J0RBW9_9TRYP</name>
<reference evidence="2" key="1">
    <citation type="submission" date="2016-08" db="EMBL/GenBank/DDBJ databases">
        <title>VSG repertoire of Trypanosoma brucei EATRO 1125.</title>
        <authorList>
            <person name="Cross G.A."/>
        </authorList>
    </citation>
    <scope>NUCLEOTIDE SEQUENCE</scope>
    <source>
        <strain evidence="2">EATRO 1125</strain>
    </source>
</reference>
<feature type="signal peptide" evidence="1">
    <location>
        <begin position="1"/>
        <end position="27"/>
    </location>
</feature>
<accession>A0A1J0RBW9</accession>
<dbReference type="EMBL" id="KX701405">
    <property type="protein sequence ID" value="APD75361.1"/>
    <property type="molecule type" value="Genomic_DNA"/>
</dbReference>
<evidence type="ECO:0000313" key="2">
    <source>
        <dbReference type="EMBL" id="APD75361.1"/>
    </source>
</evidence>
<dbReference type="VEuPathDB" id="TriTrypDB:Tb427_000120900"/>
<feature type="chain" id="PRO_5011955554" evidence="1">
    <location>
        <begin position="28"/>
        <end position="345"/>
    </location>
</feature>
<organism evidence="2">
    <name type="scientific">Trypanosoma brucei</name>
    <dbReference type="NCBI Taxonomy" id="5691"/>
    <lineage>
        <taxon>Eukaryota</taxon>
        <taxon>Discoba</taxon>
        <taxon>Euglenozoa</taxon>
        <taxon>Kinetoplastea</taxon>
        <taxon>Metakinetoplastina</taxon>
        <taxon>Trypanosomatida</taxon>
        <taxon>Trypanosomatidae</taxon>
        <taxon>Trypanosoma</taxon>
    </lineage>
</organism>
<keyword evidence="1" id="KW-0732">Signal</keyword>